<dbReference type="KEGG" id="dmm:dnm_018400"/>
<keyword evidence="5" id="KW-1185">Reference proteome</keyword>
<evidence type="ECO:0000313" key="1">
    <source>
        <dbReference type="EMBL" id="QTA85825.1"/>
    </source>
</evidence>
<dbReference type="RefSeq" id="WP_207678360.1">
    <property type="nucleotide sequence ID" value="NZ_CP061800.1"/>
</dbReference>
<reference evidence="4" key="1">
    <citation type="journal article" date="2021" name="Microb. Physiol.">
        <title>Proteogenomic Insights into the Physiology of Marine, Sulfate-Reducing, Filamentous Desulfonema limicola and Desulfonema magnum.</title>
        <authorList>
            <person name="Schnaars V."/>
            <person name="Wohlbrand L."/>
            <person name="Scheve S."/>
            <person name="Hinrichs C."/>
            <person name="Reinhardt R."/>
            <person name="Rabus R."/>
        </authorList>
    </citation>
    <scope>NUCLEOTIDE SEQUENCE</scope>
    <source>
        <strain evidence="4">4be13</strain>
    </source>
</reference>
<dbReference type="AlphaFoldDB" id="A0A975BWJ5"/>
<dbReference type="SUPFAM" id="SSF53098">
    <property type="entry name" value="Ribonuclease H-like"/>
    <property type="match status" value="1"/>
</dbReference>
<evidence type="ECO:0000313" key="4">
    <source>
        <dbReference type="EMBL" id="QTA93076.1"/>
    </source>
</evidence>
<evidence type="ECO:0000313" key="5">
    <source>
        <dbReference type="Proteomes" id="UP000663722"/>
    </source>
</evidence>
<name>A0A975BWJ5_9BACT</name>
<dbReference type="KEGG" id="dmm:dnm_060080"/>
<dbReference type="InterPro" id="IPR012337">
    <property type="entry name" value="RNaseH-like_sf"/>
</dbReference>
<dbReference type="EMBL" id="CP061800">
    <property type="protein sequence ID" value="QTA89949.1"/>
    <property type="molecule type" value="Genomic_DNA"/>
</dbReference>
<dbReference type="EMBL" id="CP061800">
    <property type="protein sequence ID" value="QTA93076.1"/>
    <property type="molecule type" value="Genomic_DNA"/>
</dbReference>
<evidence type="ECO:0000313" key="2">
    <source>
        <dbReference type="EMBL" id="QTA89949.1"/>
    </source>
</evidence>
<protein>
    <submittedName>
        <fullName evidence="2">Transposase DDE domain-containing protein</fullName>
    </submittedName>
    <submittedName>
        <fullName evidence="4">Transposase IS4 domain-containing protein</fullName>
    </submittedName>
    <submittedName>
        <fullName evidence="1">Transposase family protein, IS4-like</fullName>
    </submittedName>
</protein>
<proteinExistence type="predicted"/>
<sequence length="386" mass="44569">MSDLNKELKWFFVIFSREFRQDKRIAFETLMFLATAHFFGFYNPKQLADFLDIPHQGLYRAIEGWSIYYLREMLVRFMVRQAAEELGPLLEKSDATISRAGITLTFDNSVIERLGKLLRCTWSWYSGRCKKVVSGNDLMGIVMTIGGIAFPLHLLFCSKQGRANTDKPALLISMLTRLKEEFSREGIDLTAFPLTFDSWFASDDLKKRLRALGFEKIIIAGKGNYTFTIGKAKQKASSWKKTLGLIRDQWGIDVPSLRTAAFSPTFGCVILFFFRKSSTRTYYLMDFSPVPLRGAEIWHIWKQHHIIECFWKILKSVLGIKAMRLQGDGLHAALLIKVIAYILATRLSMRKPFLKMSVTEIMRKIRRECDLEAILRNHFCLPILNT</sequence>
<evidence type="ECO:0000313" key="3">
    <source>
        <dbReference type="EMBL" id="QTA90601.1"/>
    </source>
</evidence>
<dbReference type="KEGG" id="dmm:dnm_091730"/>
<gene>
    <name evidence="1" type="ORF">dnm_018400</name>
    <name evidence="2" type="ORF">dnm_060080</name>
    <name evidence="3" type="ORF">dnm_066620</name>
    <name evidence="4" type="ORF">dnm_091730</name>
</gene>
<dbReference type="EMBL" id="CP061800">
    <property type="protein sequence ID" value="QTA90601.1"/>
    <property type="molecule type" value="Genomic_DNA"/>
</dbReference>
<accession>A0A975BWJ5</accession>
<dbReference type="Proteomes" id="UP000663722">
    <property type="component" value="Chromosome"/>
</dbReference>
<dbReference type="EMBL" id="CP061800">
    <property type="protein sequence ID" value="QTA85825.1"/>
    <property type="molecule type" value="Genomic_DNA"/>
</dbReference>
<dbReference type="KEGG" id="dmm:dnm_066620"/>
<organism evidence="4 5">
    <name type="scientific">Desulfonema magnum</name>
    <dbReference type="NCBI Taxonomy" id="45655"/>
    <lineage>
        <taxon>Bacteria</taxon>
        <taxon>Pseudomonadati</taxon>
        <taxon>Thermodesulfobacteriota</taxon>
        <taxon>Desulfobacteria</taxon>
        <taxon>Desulfobacterales</taxon>
        <taxon>Desulfococcaceae</taxon>
        <taxon>Desulfonema</taxon>
    </lineage>
</organism>